<evidence type="ECO:0000259" key="1">
    <source>
        <dbReference type="Pfam" id="PF18539"/>
    </source>
</evidence>
<dbReference type="Gene3D" id="2.60.120.790">
    <property type="match status" value="1"/>
</dbReference>
<dbReference type="Pfam" id="PF18539">
    <property type="entry name" value="DUF5625"/>
    <property type="match status" value="1"/>
</dbReference>
<protein>
    <recommendedName>
        <fullName evidence="1">DUF5625 domain-containing protein</fullName>
    </recommendedName>
</protein>
<reference evidence="2" key="2">
    <citation type="submission" date="2023-02" db="EMBL/GenBank/DDBJ databases">
        <authorList>
            <person name="Concha-Toloza M."/>
            <person name="Lopez-Cantillo M."/>
            <person name="Molina-Mora J."/>
            <person name="Collado L."/>
        </authorList>
    </citation>
    <scope>NUCLEOTIDE SEQUENCE</scope>
    <source>
        <strain evidence="2">FR1p153A2</strain>
    </source>
</reference>
<reference evidence="2" key="1">
    <citation type="journal article" date="2023" name="Antibiotics">
        <title>Genomic Characterization of Antibiotic-Resistant Campylobacterales Isolated from Chilean Poultry Meat.</title>
        <authorList>
            <person name="Concha-Toloza M."/>
            <person name="Lopez-Cantillo M."/>
            <person name="Molina-Mora J.A."/>
            <person name="Collado L."/>
        </authorList>
    </citation>
    <scope>NUCLEOTIDE SEQUENCE</scope>
    <source>
        <strain evidence="2">FR1p153A2</strain>
    </source>
</reference>
<dbReference type="InterPro" id="IPR041008">
    <property type="entry name" value="DUF5625"/>
</dbReference>
<accession>A0AAW6VEI5</accession>
<comment type="caution">
    <text evidence="2">The sequence shown here is derived from an EMBL/GenBank/DDBJ whole genome shotgun (WGS) entry which is preliminary data.</text>
</comment>
<dbReference type="RefSeq" id="WP_152059788.1">
    <property type="nucleotide sequence ID" value="NZ_CABVSN010000006.1"/>
</dbReference>
<dbReference type="Proteomes" id="UP001237501">
    <property type="component" value="Unassembled WGS sequence"/>
</dbReference>
<gene>
    <name evidence="2" type="ORF">PT517_01240</name>
</gene>
<dbReference type="AlphaFoldDB" id="A0AAW6VEI5"/>
<evidence type="ECO:0000313" key="3">
    <source>
        <dbReference type="Proteomes" id="UP001237501"/>
    </source>
</evidence>
<sequence length="240" mass="28366">MKTYIKIFFLSLLIVFIFNGCVRVAYGLVNHFTEENVALEEINLEKTGVIADFDIDISEPEYYDFIIDFIYNKDELRKEIVEFEQKNPKSKLYIERLESLRDIVGNKYENKKGIKIVLKLTVTPLSLDKSENIFSLGSRYTEEKAKDLEVSKAIEYTMDFSERDEEGGRPHCFNFDSKESKWEIDNKKCTYSSSKKTVYSKMLSKGKYHIKLENLEDVPEIKKIDATLFRVYFFRQNFYK</sequence>
<dbReference type="EMBL" id="JAQTJK010000001">
    <property type="protein sequence ID" value="MDK2040396.1"/>
    <property type="molecule type" value="Genomic_DNA"/>
</dbReference>
<feature type="domain" description="DUF5625" evidence="1">
    <location>
        <begin position="42"/>
        <end position="227"/>
    </location>
</feature>
<organism evidence="2 3">
    <name type="scientific">Aliarcobacter butzleri</name>
    <dbReference type="NCBI Taxonomy" id="28197"/>
    <lineage>
        <taxon>Bacteria</taxon>
        <taxon>Pseudomonadati</taxon>
        <taxon>Campylobacterota</taxon>
        <taxon>Epsilonproteobacteria</taxon>
        <taxon>Campylobacterales</taxon>
        <taxon>Arcobacteraceae</taxon>
        <taxon>Aliarcobacter</taxon>
    </lineage>
</organism>
<evidence type="ECO:0000313" key="2">
    <source>
        <dbReference type="EMBL" id="MDK2040396.1"/>
    </source>
</evidence>
<name>A0AAW6VEI5_9BACT</name>
<proteinExistence type="predicted"/>